<reference evidence="3" key="1">
    <citation type="submission" date="2016-10" db="EMBL/GenBank/DDBJ databases">
        <authorList>
            <person name="Varghese N."/>
            <person name="Submissions S."/>
        </authorList>
    </citation>
    <scope>NUCLEOTIDE SEQUENCE [LARGE SCALE GENOMIC DNA]</scope>
    <source>
        <strain evidence="3">ATCC 700379</strain>
    </source>
</reference>
<feature type="transmembrane region" description="Helical" evidence="1">
    <location>
        <begin position="81"/>
        <end position="105"/>
    </location>
</feature>
<dbReference type="Proteomes" id="UP000198752">
    <property type="component" value="Unassembled WGS sequence"/>
</dbReference>
<keyword evidence="3" id="KW-1185">Reference proteome</keyword>
<name>A0A1I2RGF6_9BACL</name>
<proteinExistence type="predicted"/>
<evidence type="ECO:0000313" key="3">
    <source>
        <dbReference type="Proteomes" id="UP000198752"/>
    </source>
</evidence>
<keyword evidence="1" id="KW-1133">Transmembrane helix</keyword>
<dbReference type="EMBL" id="FOOY01000009">
    <property type="protein sequence ID" value="SFG37697.1"/>
    <property type="molecule type" value="Genomic_DNA"/>
</dbReference>
<evidence type="ECO:0000256" key="1">
    <source>
        <dbReference type="SAM" id="Phobius"/>
    </source>
</evidence>
<evidence type="ECO:0000313" key="2">
    <source>
        <dbReference type="EMBL" id="SFG37697.1"/>
    </source>
</evidence>
<sequence>MFLVAGSVMLTLVLFNQLREKPLTGRLYRQPLALLICASCALSTMHALPLIDWCMIVATLLFSFGLGLIQGRFTPLLNHDGAWYLAGSIMSVLIWFLSIPIRFALKYVSIHYLASTPSLNGSSSFIIYFIFVAGFLLGRYSMLLLRYPSLLKNVGQNEQKLKRLREVR</sequence>
<protein>
    <submittedName>
        <fullName evidence="2">Uncharacterized protein</fullName>
    </submittedName>
</protein>
<feature type="transmembrane region" description="Helical" evidence="1">
    <location>
        <begin position="50"/>
        <end position="69"/>
    </location>
</feature>
<dbReference type="OrthoDB" id="2988545at2"/>
<keyword evidence="1" id="KW-0812">Transmembrane</keyword>
<organism evidence="2 3">
    <name type="scientific">Sporolactobacillus nakayamae</name>
    <dbReference type="NCBI Taxonomy" id="269670"/>
    <lineage>
        <taxon>Bacteria</taxon>
        <taxon>Bacillati</taxon>
        <taxon>Bacillota</taxon>
        <taxon>Bacilli</taxon>
        <taxon>Bacillales</taxon>
        <taxon>Sporolactobacillaceae</taxon>
        <taxon>Sporolactobacillus</taxon>
    </lineage>
</organism>
<feature type="transmembrane region" description="Helical" evidence="1">
    <location>
        <begin position="125"/>
        <end position="145"/>
    </location>
</feature>
<dbReference type="RefSeq" id="WP_093671634.1">
    <property type="nucleotide sequence ID" value="NZ_FOOY01000009.1"/>
</dbReference>
<accession>A0A1I2RGF6</accession>
<keyword evidence="1" id="KW-0472">Membrane</keyword>
<gene>
    <name evidence="2" type="ORF">SAMN02982927_01521</name>
</gene>
<dbReference type="AlphaFoldDB" id="A0A1I2RGF6"/>